<organism evidence="1 2">
    <name type="scientific">Streptomyces finlayi</name>
    <dbReference type="NCBI Taxonomy" id="67296"/>
    <lineage>
        <taxon>Bacteria</taxon>
        <taxon>Bacillati</taxon>
        <taxon>Actinomycetota</taxon>
        <taxon>Actinomycetes</taxon>
        <taxon>Kitasatosporales</taxon>
        <taxon>Streptomycetaceae</taxon>
        <taxon>Streptomyces</taxon>
    </lineage>
</organism>
<name>A0A918X6U2_9ACTN</name>
<reference evidence="1" key="1">
    <citation type="journal article" date="2014" name="Int. J. Syst. Evol. Microbiol.">
        <title>Complete genome sequence of Corynebacterium casei LMG S-19264T (=DSM 44701T), isolated from a smear-ripened cheese.</title>
        <authorList>
            <consortium name="US DOE Joint Genome Institute (JGI-PGF)"/>
            <person name="Walter F."/>
            <person name="Albersmeier A."/>
            <person name="Kalinowski J."/>
            <person name="Ruckert C."/>
        </authorList>
    </citation>
    <scope>NUCLEOTIDE SEQUENCE</scope>
    <source>
        <strain evidence="1">JCM 4637</strain>
    </source>
</reference>
<dbReference type="EMBL" id="BMVC01000024">
    <property type="protein sequence ID" value="GHD15988.1"/>
    <property type="molecule type" value="Genomic_DNA"/>
</dbReference>
<protein>
    <submittedName>
        <fullName evidence="1">Uncharacterized protein</fullName>
    </submittedName>
</protein>
<evidence type="ECO:0000313" key="1">
    <source>
        <dbReference type="EMBL" id="GHD15988.1"/>
    </source>
</evidence>
<gene>
    <name evidence="1" type="ORF">GCM10010334_76580</name>
</gene>
<accession>A0A918X6U2</accession>
<reference evidence="1" key="2">
    <citation type="submission" date="2020-09" db="EMBL/GenBank/DDBJ databases">
        <authorList>
            <person name="Sun Q."/>
            <person name="Ohkuma M."/>
        </authorList>
    </citation>
    <scope>NUCLEOTIDE SEQUENCE</scope>
    <source>
        <strain evidence="1">JCM 4637</strain>
    </source>
</reference>
<proteinExistence type="predicted"/>
<dbReference type="Proteomes" id="UP000638353">
    <property type="component" value="Unassembled WGS sequence"/>
</dbReference>
<dbReference type="AlphaFoldDB" id="A0A918X6U2"/>
<sequence>MPTRHSLIDYAAARFGWRRAYDDRADVEALLTAQTQSAYAQAADHVRLATEKNTTELAVQPAVLDIRGRLLDDLVYLDGVLTGARNRGLAPDLIARLEDAVRNGQEQSALLAAAARATTARAADH</sequence>
<evidence type="ECO:0000313" key="2">
    <source>
        <dbReference type="Proteomes" id="UP000638353"/>
    </source>
</evidence>
<comment type="caution">
    <text evidence="1">The sequence shown here is derived from an EMBL/GenBank/DDBJ whole genome shotgun (WGS) entry which is preliminary data.</text>
</comment>
<dbReference type="RefSeq" id="WP_189828214.1">
    <property type="nucleotide sequence ID" value="NZ_BMVC01000024.1"/>
</dbReference>